<dbReference type="PANTHER" id="PTHR33204">
    <property type="entry name" value="TRANSCRIPTIONAL REGULATOR, MARR FAMILY"/>
    <property type="match status" value="1"/>
</dbReference>
<accession>V2UIJ6</accession>
<dbReference type="GO" id="GO:0003677">
    <property type="term" value="F:DNA binding"/>
    <property type="evidence" value="ECO:0007669"/>
    <property type="project" value="UniProtKB-KW"/>
</dbReference>
<dbReference type="OrthoDB" id="9807069at2"/>
<reference evidence="5 6" key="1">
    <citation type="submission" date="2013-10" db="EMBL/GenBank/DDBJ databases">
        <title>The Genome Sequence of Acinetobacter tjernbergiae CIP107465.</title>
        <authorList>
            <consortium name="The Broad Institute Genomics Platform"/>
            <consortium name="The Broad Institute Genome Sequencing Center for Infectious Disease"/>
            <person name="Cerqueira G."/>
            <person name="Feldgarden M."/>
            <person name="Courvalin P."/>
            <person name="Grillot-Courvalin C."/>
            <person name="Clermont D."/>
            <person name="Rocha E."/>
            <person name="Yoon E.-J."/>
            <person name="Nemec A."/>
            <person name="Young S.K."/>
            <person name="Zeng Q."/>
            <person name="Gargeya S."/>
            <person name="Fitzgerald M."/>
            <person name="Abouelleil A."/>
            <person name="Alvarado L."/>
            <person name="Berlin A.M."/>
            <person name="Chapman S.B."/>
            <person name="Gainer-Dewar J."/>
            <person name="Goldberg J."/>
            <person name="Gnerre S."/>
            <person name="Griggs A."/>
            <person name="Gujja S."/>
            <person name="Hansen M."/>
            <person name="Howarth C."/>
            <person name="Imamovic A."/>
            <person name="Ireland A."/>
            <person name="Larimer J."/>
            <person name="McCowan C."/>
            <person name="Murphy C."/>
            <person name="Pearson M."/>
            <person name="Poon T.W."/>
            <person name="Priest M."/>
            <person name="Roberts A."/>
            <person name="Saif S."/>
            <person name="Shea T."/>
            <person name="Sykes S."/>
            <person name="Wortman J."/>
            <person name="Nusbaum C."/>
            <person name="Birren B."/>
        </authorList>
    </citation>
    <scope>NUCLEOTIDE SEQUENCE [LARGE SCALE GENOMIC DNA]</scope>
    <source>
        <strain evidence="5 6">CIP 107465</strain>
    </source>
</reference>
<feature type="domain" description="HTH hxlR-type" evidence="4">
    <location>
        <begin position="11"/>
        <end position="108"/>
    </location>
</feature>
<sequence>MKISDVGNQPCSVARTLSVIGDTWSMMIIRNAFLGIRRFDDFHKNLGVTRHVLTDRLNTLVNEGILHKVPYTETQKRFEYRLTEKGLALYPIIMSIVHWGDTFMDKGLGAPLDYVHETCGHAFHPVMVCSECSEPLSPKQVNVKVGKGLYAYHSQTKTV</sequence>
<dbReference type="RefSeq" id="WP_018678176.1">
    <property type="nucleotide sequence ID" value="NZ_AYEV01000029.1"/>
</dbReference>
<evidence type="ECO:0000256" key="2">
    <source>
        <dbReference type="ARBA" id="ARBA00023125"/>
    </source>
</evidence>
<evidence type="ECO:0000313" key="5">
    <source>
        <dbReference type="EMBL" id="ESK54518.1"/>
    </source>
</evidence>
<dbReference type="PATRIC" id="fig|1120928.5.peg.2669"/>
<dbReference type="Pfam" id="PF01638">
    <property type="entry name" value="HxlR"/>
    <property type="match status" value="1"/>
</dbReference>
<keyword evidence="2" id="KW-0238">DNA-binding</keyword>
<dbReference type="eggNOG" id="COG1733">
    <property type="taxonomic scope" value="Bacteria"/>
</dbReference>
<dbReference type="SUPFAM" id="SSF46785">
    <property type="entry name" value="Winged helix' DNA-binding domain"/>
    <property type="match status" value="1"/>
</dbReference>
<keyword evidence="3" id="KW-0804">Transcription</keyword>
<dbReference type="EMBL" id="AYEV01000029">
    <property type="protein sequence ID" value="ESK54518.1"/>
    <property type="molecule type" value="Genomic_DNA"/>
</dbReference>
<organism evidence="5 6">
    <name type="scientific">Acinetobacter tjernbergiae DSM 14971 = CIP 107465</name>
    <dbReference type="NCBI Taxonomy" id="1120928"/>
    <lineage>
        <taxon>Bacteria</taxon>
        <taxon>Pseudomonadati</taxon>
        <taxon>Pseudomonadota</taxon>
        <taxon>Gammaproteobacteria</taxon>
        <taxon>Moraxellales</taxon>
        <taxon>Moraxellaceae</taxon>
        <taxon>Acinetobacter</taxon>
    </lineage>
</organism>
<evidence type="ECO:0000313" key="6">
    <source>
        <dbReference type="Proteomes" id="UP000017404"/>
    </source>
</evidence>
<comment type="caution">
    <text evidence="5">The sequence shown here is derived from an EMBL/GenBank/DDBJ whole genome shotgun (WGS) entry which is preliminary data.</text>
</comment>
<protein>
    <recommendedName>
        <fullName evidence="4">HTH hxlR-type domain-containing protein</fullName>
    </recommendedName>
</protein>
<dbReference type="InterPro" id="IPR002577">
    <property type="entry name" value="HTH_HxlR"/>
</dbReference>
<dbReference type="InterPro" id="IPR036388">
    <property type="entry name" value="WH-like_DNA-bd_sf"/>
</dbReference>
<evidence type="ECO:0000259" key="4">
    <source>
        <dbReference type="PROSITE" id="PS51118"/>
    </source>
</evidence>
<evidence type="ECO:0000256" key="1">
    <source>
        <dbReference type="ARBA" id="ARBA00023015"/>
    </source>
</evidence>
<name>V2UIJ6_9GAMM</name>
<evidence type="ECO:0000256" key="3">
    <source>
        <dbReference type="ARBA" id="ARBA00023163"/>
    </source>
</evidence>
<dbReference type="PANTHER" id="PTHR33204:SF36">
    <property type="entry name" value="TRANSCRIPTIONAL REGULATORY PROTEIN"/>
    <property type="match status" value="1"/>
</dbReference>
<gene>
    <name evidence="5" type="ORF">F990_02642</name>
</gene>
<dbReference type="Proteomes" id="UP000017404">
    <property type="component" value="Unassembled WGS sequence"/>
</dbReference>
<dbReference type="PROSITE" id="PS51118">
    <property type="entry name" value="HTH_HXLR"/>
    <property type="match status" value="1"/>
</dbReference>
<dbReference type="Gene3D" id="1.10.10.10">
    <property type="entry name" value="Winged helix-like DNA-binding domain superfamily/Winged helix DNA-binding domain"/>
    <property type="match status" value="1"/>
</dbReference>
<keyword evidence="1" id="KW-0805">Transcription regulation</keyword>
<dbReference type="AlphaFoldDB" id="V2UIJ6"/>
<dbReference type="InterPro" id="IPR036390">
    <property type="entry name" value="WH_DNA-bd_sf"/>
</dbReference>
<proteinExistence type="predicted"/>
<keyword evidence="6" id="KW-1185">Reference proteome</keyword>